<dbReference type="CDD" id="cd08161">
    <property type="entry name" value="SET"/>
    <property type="match status" value="1"/>
</dbReference>
<protein>
    <submittedName>
        <fullName evidence="1">Uncharacterized protein</fullName>
    </submittedName>
</protein>
<accession>A0A8H4VPL9</accession>
<reference evidence="1 2" key="1">
    <citation type="submission" date="2020-03" db="EMBL/GenBank/DDBJ databases">
        <title>Draft Genome Sequence of Cudoniella acicularis.</title>
        <authorList>
            <person name="Buettner E."/>
            <person name="Kellner H."/>
        </authorList>
    </citation>
    <scope>NUCLEOTIDE SEQUENCE [LARGE SCALE GENOMIC DNA]</scope>
    <source>
        <strain evidence="1 2">DSM 108380</strain>
    </source>
</reference>
<comment type="caution">
    <text evidence="1">The sequence shown here is derived from an EMBL/GenBank/DDBJ whole genome shotgun (WGS) entry which is preliminary data.</text>
</comment>
<dbReference type="OrthoDB" id="5945798at2759"/>
<organism evidence="1 2">
    <name type="scientific">Cudoniella acicularis</name>
    <dbReference type="NCBI Taxonomy" id="354080"/>
    <lineage>
        <taxon>Eukaryota</taxon>
        <taxon>Fungi</taxon>
        <taxon>Dikarya</taxon>
        <taxon>Ascomycota</taxon>
        <taxon>Pezizomycotina</taxon>
        <taxon>Leotiomycetes</taxon>
        <taxon>Helotiales</taxon>
        <taxon>Tricladiaceae</taxon>
        <taxon>Cudoniella</taxon>
    </lineage>
</organism>
<dbReference type="InterPro" id="IPR046341">
    <property type="entry name" value="SET_dom_sf"/>
</dbReference>
<evidence type="ECO:0000313" key="1">
    <source>
        <dbReference type="EMBL" id="KAF4615720.1"/>
    </source>
</evidence>
<evidence type="ECO:0000313" key="2">
    <source>
        <dbReference type="Proteomes" id="UP000566819"/>
    </source>
</evidence>
<sequence>MAEDPSPETLQDLFRQIEEGQDGLAVYTRIPSRVTTPFALQVRTSSIPNAGRGLFTLEAIPAGSLIFSIKETLLTVPLEPLLGRTTRLLKVVETEGVESHCGDIDIAITAVKNTGLGVGIWPNHPLYLLRYFGCMPSSDLAGMLKAMLKIYFDIEPALRPKINPFHRWVSFKILPTNYYMLPPNNYRNSPFPVETHRLFTIIYYHLRGKMVRKTEELSGVDSTVAEFERVSYFEYFGQLKEMQKGVKGIVDGYEMEYTPLKENEELQRGFVTNLNTVLEWAGVEAKMAEELI</sequence>
<proteinExistence type="predicted"/>
<gene>
    <name evidence="1" type="ORF">G7Y89_g15267</name>
</gene>
<keyword evidence="2" id="KW-1185">Reference proteome</keyword>
<dbReference type="Proteomes" id="UP000566819">
    <property type="component" value="Unassembled WGS sequence"/>
</dbReference>
<dbReference type="EMBL" id="JAAMPI010002300">
    <property type="protein sequence ID" value="KAF4615720.1"/>
    <property type="molecule type" value="Genomic_DNA"/>
</dbReference>
<dbReference type="AlphaFoldDB" id="A0A8H4VPL9"/>
<name>A0A8H4VPL9_9HELO</name>
<dbReference type="SUPFAM" id="SSF82199">
    <property type="entry name" value="SET domain"/>
    <property type="match status" value="1"/>
</dbReference>